<dbReference type="GO" id="GO:0016757">
    <property type="term" value="F:glycosyltransferase activity"/>
    <property type="evidence" value="ECO:0007669"/>
    <property type="project" value="TreeGrafter"/>
</dbReference>
<protein>
    <recommendedName>
        <fullName evidence="4">Glycosyl transferases group 1</fullName>
    </recommendedName>
</protein>
<evidence type="ECO:0000313" key="2">
    <source>
        <dbReference type="EMBL" id="QDV59315.1"/>
    </source>
</evidence>
<dbReference type="PANTHER" id="PTHR46401:SF2">
    <property type="entry name" value="GLYCOSYLTRANSFERASE WBBK-RELATED"/>
    <property type="match status" value="1"/>
</dbReference>
<evidence type="ECO:0008006" key="4">
    <source>
        <dbReference type="Google" id="ProtNLM"/>
    </source>
</evidence>
<dbReference type="Proteomes" id="UP000316770">
    <property type="component" value="Chromosome"/>
</dbReference>
<evidence type="ECO:0000313" key="3">
    <source>
        <dbReference type="Proteomes" id="UP000316770"/>
    </source>
</evidence>
<name>A0A518J1U9_9BACT</name>
<keyword evidence="1" id="KW-0808">Transferase</keyword>
<reference evidence="2 3" key="1">
    <citation type="submission" date="2019-02" db="EMBL/GenBank/DDBJ databases">
        <title>Deep-cultivation of Planctomycetes and their phenomic and genomic characterization uncovers novel biology.</title>
        <authorList>
            <person name="Wiegand S."/>
            <person name="Jogler M."/>
            <person name="Boedeker C."/>
            <person name="Pinto D."/>
            <person name="Vollmers J."/>
            <person name="Rivas-Marin E."/>
            <person name="Kohn T."/>
            <person name="Peeters S.H."/>
            <person name="Heuer A."/>
            <person name="Rast P."/>
            <person name="Oberbeckmann S."/>
            <person name="Bunk B."/>
            <person name="Jeske O."/>
            <person name="Meyerdierks A."/>
            <person name="Storesund J.E."/>
            <person name="Kallscheuer N."/>
            <person name="Luecker S."/>
            <person name="Lage O.M."/>
            <person name="Pohl T."/>
            <person name="Merkel B.J."/>
            <person name="Hornburger P."/>
            <person name="Mueller R.-W."/>
            <person name="Bruemmer F."/>
            <person name="Labrenz M."/>
            <person name="Spormann A.M."/>
            <person name="Op den Camp H."/>
            <person name="Overmann J."/>
            <person name="Amann R."/>
            <person name="Jetten M.S.M."/>
            <person name="Mascher T."/>
            <person name="Medema M.H."/>
            <person name="Devos D.P."/>
            <person name="Kaster A.-K."/>
            <person name="Ovreas L."/>
            <person name="Rohde M."/>
            <person name="Galperin M.Y."/>
            <person name="Jogler C."/>
        </authorList>
    </citation>
    <scope>NUCLEOTIDE SEQUENCE [LARGE SCALE GENOMIC DNA]</scope>
    <source>
        <strain evidence="2 3">Mal33</strain>
    </source>
</reference>
<organism evidence="2 3">
    <name type="scientific">Rosistilla oblonga</name>
    <dbReference type="NCBI Taxonomy" id="2527990"/>
    <lineage>
        <taxon>Bacteria</taxon>
        <taxon>Pseudomonadati</taxon>
        <taxon>Planctomycetota</taxon>
        <taxon>Planctomycetia</taxon>
        <taxon>Pirellulales</taxon>
        <taxon>Pirellulaceae</taxon>
        <taxon>Rosistilla</taxon>
    </lineage>
</organism>
<evidence type="ECO:0000256" key="1">
    <source>
        <dbReference type="ARBA" id="ARBA00022679"/>
    </source>
</evidence>
<sequence>MEDPVKSPYERRKILFLSEFLPSHHGHGGNVYPYFVLTGLRAQAVDHVTLVPDAMASFGKPWCSHACKFKSDGWVNIGSTSVSTKPKHWFRFFAQRLRSVLKKLLRRNFAASVHAVPKSPRLATTDCESAKPLRPRLAKGLEDYLVRLQPHVLMVNFPYLIDSLSDQILQRHYVVTLTHELIHERVEAYQDQDWKLDFQPLSRSQEKRLLSRSQLVTAISEDDRKKLKQMLPHNEVVTCFPPIYESNHERVFSTPRAPHELTFLFIGSGAVHNRETMRWILDEIWPKVSARYPKMKFHIAGSVCQHAQDFASVSSVKLLGRVPEATDAYRDADIAFAFAISGAGVKMKLLEAIRFGVPALVTEETLRGLPVGAKDVFPTVFSASDLLKLIGDFFIGNTTLTELQNRQQSWADTQLQPKNLIQPLLNSLPLT</sequence>
<dbReference type="EMBL" id="CP036318">
    <property type="protein sequence ID" value="QDV59315.1"/>
    <property type="molecule type" value="Genomic_DNA"/>
</dbReference>
<dbReference type="AlphaFoldDB" id="A0A518J1U9"/>
<dbReference type="Gene3D" id="3.40.50.2000">
    <property type="entry name" value="Glycogen Phosphorylase B"/>
    <property type="match status" value="2"/>
</dbReference>
<keyword evidence="3" id="KW-1185">Reference proteome</keyword>
<dbReference type="Pfam" id="PF13692">
    <property type="entry name" value="Glyco_trans_1_4"/>
    <property type="match status" value="1"/>
</dbReference>
<proteinExistence type="predicted"/>
<dbReference type="SUPFAM" id="SSF53756">
    <property type="entry name" value="UDP-Glycosyltransferase/glycogen phosphorylase"/>
    <property type="match status" value="1"/>
</dbReference>
<dbReference type="PANTHER" id="PTHR46401">
    <property type="entry name" value="GLYCOSYLTRANSFERASE WBBK-RELATED"/>
    <property type="match status" value="1"/>
</dbReference>
<dbReference type="GO" id="GO:0009103">
    <property type="term" value="P:lipopolysaccharide biosynthetic process"/>
    <property type="evidence" value="ECO:0007669"/>
    <property type="project" value="TreeGrafter"/>
</dbReference>
<gene>
    <name evidence="2" type="ORF">Mal33_53430</name>
</gene>
<accession>A0A518J1U9</accession>